<name>A0A4C1ZMM0_EUMVA</name>
<sequence>MLQDIWRSGIDWDETIADAHKKWLKWVNDMKLASIRIPRYRPATPRGATCVRRRERKVVRCGRVLAYKIERTRKRSFANSRKASRRSLESHIDPSARVESGATERSIACMKDNLSL</sequence>
<organism evidence="2 3">
    <name type="scientific">Eumeta variegata</name>
    <name type="common">Bagworm moth</name>
    <name type="synonym">Eumeta japonica</name>
    <dbReference type="NCBI Taxonomy" id="151549"/>
    <lineage>
        <taxon>Eukaryota</taxon>
        <taxon>Metazoa</taxon>
        <taxon>Ecdysozoa</taxon>
        <taxon>Arthropoda</taxon>
        <taxon>Hexapoda</taxon>
        <taxon>Insecta</taxon>
        <taxon>Pterygota</taxon>
        <taxon>Neoptera</taxon>
        <taxon>Endopterygota</taxon>
        <taxon>Lepidoptera</taxon>
        <taxon>Glossata</taxon>
        <taxon>Ditrysia</taxon>
        <taxon>Tineoidea</taxon>
        <taxon>Psychidae</taxon>
        <taxon>Oiketicinae</taxon>
        <taxon>Eumeta</taxon>
    </lineage>
</organism>
<comment type="caution">
    <text evidence="2">The sequence shown here is derived from an EMBL/GenBank/DDBJ whole genome shotgun (WGS) entry which is preliminary data.</text>
</comment>
<proteinExistence type="predicted"/>
<dbReference type="AlphaFoldDB" id="A0A4C1ZMM0"/>
<dbReference type="EMBL" id="BGZK01001910">
    <property type="protein sequence ID" value="GBP88149.1"/>
    <property type="molecule type" value="Genomic_DNA"/>
</dbReference>
<dbReference type="Proteomes" id="UP000299102">
    <property type="component" value="Unassembled WGS sequence"/>
</dbReference>
<accession>A0A4C1ZMM0</accession>
<reference evidence="2 3" key="1">
    <citation type="journal article" date="2019" name="Commun. Biol.">
        <title>The bagworm genome reveals a unique fibroin gene that provides high tensile strength.</title>
        <authorList>
            <person name="Kono N."/>
            <person name="Nakamura H."/>
            <person name="Ohtoshi R."/>
            <person name="Tomita M."/>
            <person name="Numata K."/>
            <person name="Arakawa K."/>
        </authorList>
    </citation>
    <scope>NUCLEOTIDE SEQUENCE [LARGE SCALE GENOMIC DNA]</scope>
</reference>
<dbReference type="InterPro" id="IPR008042">
    <property type="entry name" value="Retrotrans_Pao"/>
</dbReference>
<dbReference type="OrthoDB" id="7764489at2759"/>
<evidence type="ECO:0000313" key="2">
    <source>
        <dbReference type="EMBL" id="GBP88149.1"/>
    </source>
</evidence>
<feature type="compositionally biased region" description="Basic and acidic residues" evidence="1">
    <location>
        <begin position="86"/>
        <end position="96"/>
    </location>
</feature>
<dbReference type="Pfam" id="PF05380">
    <property type="entry name" value="Peptidase_A17"/>
    <property type="match status" value="1"/>
</dbReference>
<feature type="region of interest" description="Disordered" evidence="1">
    <location>
        <begin position="75"/>
        <end position="104"/>
    </location>
</feature>
<evidence type="ECO:0000256" key="1">
    <source>
        <dbReference type="SAM" id="MobiDB-lite"/>
    </source>
</evidence>
<protein>
    <submittedName>
        <fullName evidence="2">Uncharacterized protein</fullName>
    </submittedName>
</protein>
<evidence type="ECO:0000313" key="3">
    <source>
        <dbReference type="Proteomes" id="UP000299102"/>
    </source>
</evidence>
<keyword evidence="3" id="KW-1185">Reference proteome</keyword>
<gene>
    <name evidence="2" type="ORF">EVAR_24963_1</name>
</gene>